<dbReference type="AlphaFoldDB" id="A0A2S5DC39"/>
<dbReference type="RefSeq" id="WP_103904057.1">
    <property type="nucleotide sequence ID" value="NZ_PQWB01000116.1"/>
</dbReference>
<dbReference type="OrthoDB" id="8564828at2"/>
<proteinExistence type="predicted"/>
<evidence type="ECO:0008006" key="3">
    <source>
        <dbReference type="Google" id="ProtNLM"/>
    </source>
</evidence>
<dbReference type="Gene3D" id="3.90.550.10">
    <property type="entry name" value="Spore Coat Polysaccharide Biosynthesis Protein SpsA, Chain A"/>
    <property type="match status" value="1"/>
</dbReference>
<dbReference type="InterPro" id="IPR029044">
    <property type="entry name" value="Nucleotide-diphossugar_trans"/>
</dbReference>
<accession>A0A2S5DC39</accession>
<evidence type="ECO:0000313" key="2">
    <source>
        <dbReference type="Proteomes" id="UP000237082"/>
    </source>
</evidence>
<protein>
    <recommendedName>
        <fullName evidence="3">Glycosyltransferase 2-like domain-containing protein</fullName>
    </recommendedName>
</protein>
<comment type="caution">
    <text evidence="1">The sequence shown here is derived from an EMBL/GenBank/DDBJ whole genome shotgun (WGS) entry which is preliminary data.</text>
</comment>
<dbReference type="Proteomes" id="UP000237082">
    <property type="component" value="Unassembled WGS sequence"/>
</dbReference>
<name>A0A2S5DC39_9NEIS</name>
<reference evidence="2" key="1">
    <citation type="submission" date="2018-02" db="EMBL/GenBank/DDBJ databases">
        <authorList>
            <person name="O'Hara-Hanley K."/>
            <person name="Soby S."/>
        </authorList>
    </citation>
    <scope>NUCLEOTIDE SEQUENCE [LARGE SCALE GENOMIC DNA]</scope>
    <source>
        <strain evidence="2">MWU14-2602</strain>
    </source>
</reference>
<keyword evidence="2" id="KW-1185">Reference proteome</keyword>
<dbReference type="EMBL" id="PQWB01000116">
    <property type="protein sequence ID" value="POZ60562.1"/>
    <property type="molecule type" value="Genomic_DNA"/>
</dbReference>
<organism evidence="1 2">
    <name type="scientific">Chromobacterium alticapitis</name>
    <dbReference type="NCBI Taxonomy" id="2073169"/>
    <lineage>
        <taxon>Bacteria</taxon>
        <taxon>Pseudomonadati</taxon>
        <taxon>Pseudomonadota</taxon>
        <taxon>Betaproteobacteria</taxon>
        <taxon>Neisseriales</taxon>
        <taxon>Chromobacteriaceae</taxon>
        <taxon>Chromobacterium</taxon>
    </lineage>
</organism>
<gene>
    <name evidence="1" type="ORF">C2I19_18245</name>
</gene>
<evidence type="ECO:0000313" key="1">
    <source>
        <dbReference type="EMBL" id="POZ60562.1"/>
    </source>
</evidence>
<sequence>MTLHVVTVVYEDGAQLNETYESCNLGEPLHLRHWIFVKRYNDGLSAKYPQAMVLPSLDSGIYNAMNLAFDHLRAQIDDDDLVVFMNAGDLFVESELLSHLAEHEAKRPVLSVAGVRLTREGIIVGLRRAPVPPSTPGAIIYRDYPCHQATFYSAGFLKRIWARRGFLYREDLRSCADLELYLAARKEPLLITPFTTACYDVAGFSSKQSLAIAAEKSSLLCEYGGTLRWRLYARAWSVCARLVEPKRRLLRAIGGGS</sequence>
<dbReference type="SUPFAM" id="SSF53448">
    <property type="entry name" value="Nucleotide-diphospho-sugar transferases"/>
    <property type="match status" value="1"/>
</dbReference>